<dbReference type="PANTHER" id="PTHR12517:SF0">
    <property type="entry name" value="INTERMEMBRANE LIPID TRANSFER PROTEIN VPS13B"/>
    <property type="match status" value="1"/>
</dbReference>
<dbReference type="OrthoDB" id="445152at2759"/>
<feature type="region of interest" description="Disordered" evidence="1">
    <location>
        <begin position="213"/>
        <end position="256"/>
    </location>
</feature>
<evidence type="ECO:0000313" key="2">
    <source>
        <dbReference type="Proteomes" id="UP000694845"/>
    </source>
</evidence>
<accession>A0A8B7YAP6</accession>
<proteinExistence type="predicted"/>
<feature type="compositionally biased region" description="Polar residues" evidence="1">
    <location>
        <begin position="476"/>
        <end position="487"/>
    </location>
</feature>
<dbReference type="KEGG" id="aplc:110978255"/>
<feature type="compositionally biased region" description="Low complexity" evidence="1">
    <location>
        <begin position="213"/>
        <end position="223"/>
    </location>
</feature>
<sequence>MQEDLLEKMWLVLKQLTVQVDIKSCFVALPTDHLIFGPGVTSIPQCVQQGMLGNSPAEMVVVSLPVVKVLSLNHQKILPLQEIPLDRKDLPPDTGEKLPWSVKVSHFSMYTIHPSEGPYYLLKPLILSATVGVTSSHAERPASGRPGLGLCVHADMQEIQMVCSKPQVTLVCKLLNQAFSNQSKLVEVFNSSYGVSSQVASFPVNPPSPSKSAARVLSSVASSGQPDNQDTTTLSLSSPAEVPTSPPGVAPPDQEESGSLKFSLWLQWTLQKFCFRLYGGAPPIKLSCEVEDLTSSLDFQDVYSKVTCKIGSLNVNHYTKNNGSWQRGPFCGVLFSCADTITHNTCIRGVRPDSHASPRPFNPFVPPRTGKPNDAKSHGFLSATWTMAQGKSLAQKLSGKQAESSKKFLDQAVPLPQQRYIHEIVVTIQPFDVLLWCPMYLSVLDIFSTVSILKAGLPTADFLGQKQRPVQYHRTVSTTSILSPSDSLQKRTPRQKSSSSSNQECLSSRGLPLVYLDCKEVRIFAPTKEPVLLGETGGNDGEVGITMETLDTFLLQVNSICLRPHADNPLQRLVLKKEIFRCAVLAGHTQVPGSEVEDRQYQLDINNLRVSVGLWDEIQACCDQGKGRGDHEIDGMPQAQNPALEWNTNTIRGPTPREVSLLPVIVGIDIRFVAAPAIIVDKAHGASDKHRSTPVMVCGHSIEVNFTSDMTCYLSTGQVCLLQTLIQENFLVLMKTGSTKEDLSLESSERVYPTAASAQAGKQLKASSEGYPEGRHTRRKSAPPVDSGLGSEDSTQVGGVRVQKLKVAVQGTPMQKIPSSSSAQAQKSKKISKSGSFTPMDALITAGKVSVFFYSCVNTTNSDLAQFQELETVQSLPTIKERQMELQPFLFVTVMQPAAILSLEHYQQRAEFTMYDFTVEGASVKHAARELSSTQPLPIPADYTVSWLETCPGEPHPKTGVRPALLTFTLTDCLSNQASAKLKFARPTKVSFSLSKLDQTVAFVRRLIPTKSTQISAEPVAEKDAVSQDGAVLIPVLPHNLPAIAHGIRHSSSQSHHSTRDDALDALSRVKSISLEMTEFVVVMATVPNPDYPHVVCSFGDCQGVVDIQNNNGIISEIRGKLQVEQLLVKTSIRHKTRPLIGPFNLIIDTKGHLFGPGSHVEDLSLSHMSAGVSLGHVTVFLGQEHLNCVTLMQQHVAEYFTQQGAVKQSNISLLKEQASAEAKKPSTSQHAPAFRRSLPQDVISQQPDRHYKDDLRAGTFHYVNDRDGVGLTPKPNEIVFTSLPLEDSTKGHWGSMTWCYPESRILTHVSVTPIPLHQAGAADSDLTAEEEVPCTLEYWDDLRQDFCVYRQMYVSEVHSYHLNLPGSSDKASRHAVASLWRVLLNSVAKDSDEEPLSLRDHPGLIISPTALAASMRVDSSFSAHLLPGLSLGFKMECVEVRLAHHTDTLGKAQPKWLEPFVSDNLSPADQEIMVIRLDSSDLFLNHWSSALVNTHVQMATTVQCDVLTYRNLTMATLLHPTKTSATVDLNWRESVEGHVDLGSVKVSIGQQVVHSLNMAVQALAQVNSINKERLLFCHYAICNDTDETLRFGQVHTDESIVLPSRKVHEYSWRTHKHHRQGLHVCIEGWRNWRWSEPFSLDQEGTIVRSLQHKDRTATLFIKIKTISALQKQVIFCGQHFFTNALNLDLEIQLIQVARIGSQVIDSKRFYSLLANSSLPSLTCSSSDIIGVRVKLNKEGGDWSEQFATSGEMSREQSVLKVSDQDGVNYFMWCRIFEEEHENHAQRLVLLSPLFIVRSHLPWPTIMNIESTKPPDFKVIQVKGRGSSQSMYQFASNTWHSLTFQLGPQSSPSNPPITINTDTIDQLSLGLSTDSEDAFPVTLETITKHCQHPNLTEAWPFNHVDYDSSKYLNSTPRNTEVPSALQNVPGADAGYKPNTDLQVMTTRLSPYLNTIMVDVLPWCLMVNETDVDIDVIEDGSKLLCLPRGETVAPQRFKEGFYLQLSKAKYTTSNKSKLIRLVAASVPATTHDPSTMTLISEGYIHITLSVQRMGVAQSRILHLTLRSTVKHNIRVITILPQFVLRNTSKKALLLRVFDSLTSDKVAVRESSLQSVWVPPADSTETYIPITQWNVPSDNQPVANSHPQSSDTPDKSQFLSMALATLEGTNRKADVRDPANQEQTHWSRWAQLDISRPRIPVAVPINQIFSQASPKATATTETVATVPLMAVLAEQEGVMYVTVDDDPIPRVTIANACSYPLHFGQSQFQDTDQAEVLEQLCAIPSVPIVLPHCLVHYDLQRPIPGSSSDGGQRSYTPHLHLCLGSFLGLAISLEEPRGQHKQQREERKSKYSWSEGIRLATDSREQSEIVSMAGIGYVLVSSHYVGTQLQIRVDPLSMDVSKSDGSGGMQSSTEPSVKAEPNSLLAVGMEDSNLNRVKSSHSSLEMAMSSSSLSQLQYKFRLSAGCVVVMVMDEITDLVQTSEMLRITIHDMNLLTFPLVESGTKSPVQQQQVELSARACQVDNQLYKQAGKYDFAVILCDQEDSGRSSEEEVPYDGPIEELAAFCWQHHTLVSRVLLESCSDLSFSLASLEVEVRPLELYVEDQFLYDILLKAQTFIPAKSREPNQAITSHRFPAKVRIASSTLKEPISLRHFLIQPIRLFASVHASLKLFIAADSTPLSFRQFDSGPMFATTRQLAQALTMHYTSGALFKAGWVLGSLELLGNPAGLLRNVGSGLADSVMLPYEGLTRGPAAFVAGVTSGTSSLLRHLSAGTLTSITKFASSVSRNLDRLTLDEDHIARREKQRRKVPDRVTDGVIQGLSGFGISLLGAIAGIADQPIKSFHQAPDVSSPTQKATGVIRGVGKGLVGVVIKPLGGAAEFVSQTGQGILHSTGLIETRSPKGECVTSLTAMATNSRLKYTWKMLHSLPNADILMDCDITTITFHGLQRGGCLLLTPEVLFIVSSSEDTQQQAFPIFQVECIPLPGSSEGVGVKMKRPSSPSVSKKEETCSRIADFVGTIPSKPCDPLDIDPLVSSDSQSEGSSLPGGHTVDDSTGTTVYQYFLQRACYRNTFLSLFQQAKNRLLGKGFCYDETNNTGFSRFKTWHTSAKMQLEGTE</sequence>
<feature type="region of interest" description="Disordered" evidence="1">
    <location>
        <begin position="3029"/>
        <end position="3049"/>
    </location>
</feature>
<reference evidence="3" key="1">
    <citation type="submission" date="2025-08" db="UniProtKB">
        <authorList>
            <consortium name="RefSeq"/>
        </authorList>
    </citation>
    <scope>IDENTIFICATION</scope>
</reference>
<dbReference type="RefSeq" id="XP_022088776.1">
    <property type="nucleotide sequence ID" value="XM_022233084.1"/>
</dbReference>
<feature type="compositionally biased region" description="Low complexity" evidence="1">
    <location>
        <begin position="816"/>
        <end position="826"/>
    </location>
</feature>
<evidence type="ECO:0000256" key="1">
    <source>
        <dbReference type="SAM" id="MobiDB-lite"/>
    </source>
</evidence>
<feature type="region of interest" description="Disordered" evidence="1">
    <location>
        <begin position="754"/>
        <end position="797"/>
    </location>
</feature>
<organism evidence="2 3">
    <name type="scientific">Acanthaster planci</name>
    <name type="common">Crown-of-thorns starfish</name>
    <dbReference type="NCBI Taxonomy" id="133434"/>
    <lineage>
        <taxon>Eukaryota</taxon>
        <taxon>Metazoa</taxon>
        <taxon>Echinodermata</taxon>
        <taxon>Eleutherozoa</taxon>
        <taxon>Asterozoa</taxon>
        <taxon>Asteroidea</taxon>
        <taxon>Valvatacea</taxon>
        <taxon>Valvatida</taxon>
        <taxon>Acanthasteridae</taxon>
        <taxon>Acanthaster</taxon>
    </lineage>
</organism>
<evidence type="ECO:0000313" key="3">
    <source>
        <dbReference type="RefSeq" id="XP_022088776.1"/>
    </source>
</evidence>
<feature type="region of interest" description="Disordered" evidence="1">
    <location>
        <begin position="812"/>
        <end position="833"/>
    </location>
</feature>
<feature type="region of interest" description="Disordered" evidence="1">
    <location>
        <begin position="2398"/>
        <end position="2417"/>
    </location>
</feature>
<gene>
    <name evidence="3" type="primary">LOC110978255</name>
</gene>
<feature type="compositionally biased region" description="Polar residues" evidence="1">
    <location>
        <begin position="224"/>
        <end position="238"/>
    </location>
</feature>
<dbReference type="PANTHER" id="PTHR12517">
    <property type="entry name" value="VACUOLAR PROTEIN SORTING-ASSOCIATED PROTEIN 13B"/>
    <property type="match status" value="1"/>
</dbReference>
<protein>
    <submittedName>
        <fullName evidence="3">Vacuolar protein sorting-associated protein 13B-like isoform X1</fullName>
    </submittedName>
</protein>
<dbReference type="InterPro" id="IPR039782">
    <property type="entry name" value="VPS13B"/>
</dbReference>
<dbReference type="Proteomes" id="UP000694845">
    <property type="component" value="Unplaced"/>
</dbReference>
<feature type="region of interest" description="Disordered" evidence="1">
    <location>
        <begin position="476"/>
        <end position="505"/>
    </location>
</feature>
<dbReference type="GeneID" id="110978255"/>
<name>A0A8B7YAP6_ACAPL</name>
<keyword evidence="2" id="KW-1185">Reference proteome</keyword>